<name>A0A7W3PKQ6_9MICO</name>
<organism evidence="2 3">
    <name type="scientific">Microbacterium halimionae</name>
    <dbReference type="NCBI Taxonomy" id="1526413"/>
    <lineage>
        <taxon>Bacteria</taxon>
        <taxon>Bacillati</taxon>
        <taxon>Actinomycetota</taxon>
        <taxon>Actinomycetes</taxon>
        <taxon>Micrococcales</taxon>
        <taxon>Microbacteriaceae</taxon>
        <taxon>Microbacterium</taxon>
    </lineage>
</organism>
<feature type="domain" description="DUF2510" evidence="1">
    <location>
        <begin position="6"/>
        <end position="32"/>
    </location>
</feature>
<dbReference type="EMBL" id="JACGWY010000001">
    <property type="protein sequence ID" value="MBA8815216.1"/>
    <property type="molecule type" value="Genomic_DNA"/>
</dbReference>
<gene>
    <name evidence="2" type="ORF">FHX48_000268</name>
</gene>
<comment type="caution">
    <text evidence="2">The sequence shown here is derived from an EMBL/GenBank/DDBJ whole genome shotgun (WGS) entry which is preliminary data.</text>
</comment>
<dbReference type="Pfam" id="PF10708">
    <property type="entry name" value="DUF2510"/>
    <property type="match status" value="1"/>
</dbReference>
<dbReference type="InterPro" id="IPR018929">
    <property type="entry name" value="DUF2510"/>
</dbReference>
<evidence type="ECO:0000259" key="1">
    <source>
        <dbReference type="Pfam" id="PF10708"/>
    </source>
</evidence>
<evidence type="ECO:0000313" key="3">
    <source>
        <dbReference type="Proteomes" id="UP000526083"/>
    </source>
</evidence>
<dbReference type="AlphaFoldDB" id="A0A7W3PKQ6"/>
<proteinExistence type="predicted"/>
<evidence type="ECO:0000313" key="2">
    <source>
        <dbReference type="EMBL" id="MBA8815216.1"/>
    </source>
</evidence>
<protein>
    <recommendedName>
        <fullName evidence="1">DUF2510 domain-containing protein</fullName>
    </recommendedName>
</protein>
<accession>A0A7W3PKQ6</accession>
<dbReference type="Proteomes" id="UP000526083">
    <property type="component" value="Unassembled WGS sequence"/>
</dbReference>
<keyword evidence="3" id="KW-1185">Reference proteome</keyword>
<sequence>MVQQAAGWFSDLGNIDQQRWWDGAAWTEHVARERCNLVKLFRDCRGANRACDAALDSKPNCAEGCVPIASDVDWSVEVAMVSLTSSANPASSGQALTIVIAKLMGSPASPEPQATTSAGSHCWRARGPLRAKLGHLGVQRFQRLWTPKRFAEVGRGHGIFRTCEIKAPSSICLKMSGMPTPAGMGMTVIVVTTP</sequence>
<reference evidence="2 3" key="1">
    <citation type="submission" date="2020-07" db="EMBL/GenBank/DDBJ databases">
        <title>Sequencing the genomes of 1000 actinobacteria strains.</title>
        <authorList>
            <person name="Klenk H.-P."/>
        </authorList>
    </citation>
    <scope>NUCLEOTIDE SEQUENCE [LARGE SCALE GENOMIC DNA]</scope>
    <source>
        <strain evidence="2 3">DSM 27576</strain>
    </source>
</reference>
<dbReference type="RefSeq" id="WP_182486464.1">
    <property type="nucleotide sequence ID" value="NZ_JAAOZB010000001.1"/>
</dbReference>